<evidence type="ECO:0000313" key="1">
    <source>
        <dbReference type="EMBL" id="KAJ9073727.1"/>
    </source>
</evidence>
<dbReference type="Proteomes" id="UP001165960">
    <property type="component" value="Unassembled WGS sequence"/>
</dbReference>
<evidence type="ECO:0000313" key="2">
    <source>
        <dbReference type="Proteomes" id="UP001165960"/>
    </source>
</evidence>
<sequence>MPITTSQQSKLSPMKKATPTCVLQSATSNEDPKPPEKSSKNVNRILAVVFFTLLIDLFAFTLILPLFPSLISFYQDKESLFTSTDAPSFLGKVLSGLAAFREGIFGSKGTDSRLETALLGGVVGSFFSILQFTVAPFIGKAADRYGRRPVLIISVVGNLISNLVWVVASTFPVFVLSRTFGGLSEGNVQLASAIIADVTTAETRSRSMALVGIAFSLAFTVGPGLSGYCVSKNLFPAVLLPSFITTHPFSSAAVLACILIVIELVLLVGLLEETKGFRPPPAVTQIQESSSEALINRIHFGYLFIFSGMEFTLPFLALDRFSFTYVQQGKLFGFLGILSVLVQGGYVRRVKGPEKIAKQGMLGCIIGLIVIGLVASMSGSIQYLYLGVAFLAFASATVVSCLTSLLTLAVENQNDMSRSAAALGRFRSCGQLGRALGPIAACSIYWSLGPAACYYVGAISLTLVYSAFLKHSLSPSHSKND</sequence>
<proteinExistence type="predicted"/>
<organism evidence="1 2">
    <name type="scientific">Entomophthora muscae</name>
    <dbReference type="NCBI Taxonomy" id="34485"/>
    <lineage>
        <taxon>Eukaryota</taxon>
        <taxon>Fungi</taxon>
        <taxon>Fungi incertae sedis</taxon>
        <taxon>Zoopagomycota</taxon>
        <taxon>Entomophthoromycotina</taxon>
        <taxon>Entomophthoromycetes</taxon>
        <taxon>Entomophthorales</taxon>
        <taxon>Entomophthoraceae</taxon>
        <taxon>Entomophthora</taxon>
    </lineage>
</organism>
<dbReference type="EMBL" id="QTSX02002888">
    <property type="protein sequence ID" value="KAJ9073727.1"/>
    <property type="molecule type" value="Genomic_DNA"/>
</dbReference>
<protein>
    <submittedName>
        <fullName evidence="1">Uncharacterized protein</fullName>
    </submittedName>
</protein>
<name>A0ACC2THJ7_9FUNG</name>
<accession>A0ACC2THJ7</accession>
<keyword evidence="2" id="KW-1185">Reference proteome</keyword>
<reference evidence="1" key="1">
    <citation type="submission" date="2022-04" db="EMBL/GenBank/DDBJ databases">
        <title>Genome of the entomopathogenic fungus Entomophthora muscae.</title>
        <authorList>
            <person name="Elya C."/>
            <person name="Lovett B.R."/>
            <person name="Lee E."/>
            <person name="Macias A.M."/>
            <person name="Hajek A.E."/>
            <person name="De Bivort B.L."/>
            <person name="Kasson M.T."/>
            <person name="De Fine Licht H.H."/>
            <person name="Stajich J.E."/>
        </authorList>
    </citation>
    <scope>NUCLEOTIDE SEQUENCE</scope>
    <source>
        <strain evidence="1">Berkeley</strain>
    </source>
</reference>
<comment type="caution">
    <text evidence="1">The sequence shown here is derived from an EMBL/GenBank/DDBJ whole genome shotgun (WGS) entry which is preliminary data.</text>
</comment>
<gene>
    <name evidence="1" type="ORF">DSO57_1013150</name>
</gene>